<dbReference type="EMBL" id="MU001889">
    <property type="protein sequence ID" value="KAF2794496.1"/>
    <property type="molecule type" value="Genomic_DNA"/>
</dbReference>
<proteinExistence type="predicted"/>
<evidence type="ECO:0000256" key="3">
    <source>
        <dbReference type="ARBA" id="ARBA00022989"/>
    </source>
</evidence>
<evidence type="ECO:0000313" key="7">
    <source>
        <dbReference type="EMBL" id="KAF2794496.1"/>
    </source>
</evidence>
<dbReference type="PANTHER" id="PTHR23241">
    <property type="entry name" value="LATE EMBRYOGENESIS ABUNDANT PLANTS LEA-RELATED"/>
    <property type="match status" value="1"/>
</dbReference>
<dbReference type="PANTHER" id="PTHR23241:SF102">
    <property type="entry name" value="LD23009P"/>
    <property type="match status" value="1"/>
</dbReference>
<dbReference type="OrthoDB" id="1641132at2759"/>
<keyword evidence="3 5" id="KW-1133">Transmembrane helix</keyword>
<evidence type="ECO:0000256" key="1">
    <source>
        <dbReference type="ARBA" id="ARBA00004370"/>
    </source>
</evidence>
<evidence type="ECO:0000256" key="2">
    <source>
        <dbReference type="ARBA" id="ARBA00022692"/>
    </source>
</evidence>
<dbReference type="Pfam" id="PF13664">
    <property type="entry name" value="DUF4149"/>
    <property type="match status" value="1"/>
</dbReference>
<dbReference type="InterPro" id="IPR025423">
    <property type="entry name" value="TMEM205-like"/>
</dbReference>
<accession>A0A6A6XDF9</accession>
<reference evidence="7" key="1">
    <citation type="journal article" date="2020" name="Stud. Mycol.">
        <title>101 Dothideomycetes genomes: a test case for predicting lifestyles and emergence of pathogens.</title>
        <authorList>
            <person name="Haridas S."/>
            <person name="Albert R."/>
            <person name="Binder M."/>
            <person name="Bloem J."/>
            <person name="Labutti K."/>
            <person name="Salamov A."/>
            <person name="Andreopoulos B."/>
            <person name="Baker S."/>
            <person name="Barry K."/>
            <person name="Bills G."/>
            <person name="Bluhm B."/>
            <person name="Cannon C."/>
            <person name="Castanera R."/>
            <person name="Culley D."/>
            <person name="Daum C."/>
            <person name="Ezra D."/>
            <person name="Gonzalez J."/>
            <person name="Henrissat B."/>
            <person name="Kuo A."/>
            <person name="Liang C."/>
            <person name="Lipzen A."/>
            <person name="Lutzoni F."/>
            <person name="Magnuson J."/>
            <person name="Mondo S."/>
            <person name="Nolan M."/>
            <person name="Ohm R."/>
            <person name="Pangilinan J."/>
            <person name="Park H.-J."/>
            <person name="Ramirez L."/>
            <person name="Alfaro M."/>
            <person name="Sun H."/>
            <person name="Tritt A."/>
            <person name="Yoshinaga Y."/>
            <person name="Zwiers L.-H."/>
            <person name="Turgeon B."/>
            <person name="Goodwin S."/>
            <person name="Spatafora J."/>
            <person name="Crous P."/>
            <person name="Grigoriev I."/>
        </authorList>
    </citation>
    <scope>NUCLEOTIDE SEQUENCE</scope>
    <source>
        <strain evidence="7">CBS 109.77</strain>
    </source>
</reference>
<feature type="transmembrane region" description="Helical" evidence="5">
    <location>
        <begin position="93"/>
        <end position="111"/>
    </location>
</feature>
<keyword evidence="4 5" id="KW-0472">Membrane</keyword>
<feature type="transmembrane region" description="Helical" evidence="5">
    <location>
        <begin position="20"/>
        <end position="39"/>
    </location>
</feature>
<feature type="domain" description="TMEM205-like" evidence="6">
    <location>
        <begin position="23"/>
        <end position="122"/>
    </location>
</feature>
<gene>
    <name evidence="7" type="ORF">K505DRAFT_275084</name>
</gene>
<evidence type="ECO:0000256" key="5">
    <source>
        <dbReference type="SAM" id="Phobius"/>
    </source>
</evidence>
<dbReference type="AlphaFoldDB" id="A0A6A6XDF9"/>
<dbReference type="GO" id="GO:0016020">
    <property type="term" value="C:membrane"/>
    <property type="evidence" value="ECO:0007669"/>
    <property type="project" value="UniProtKB-SubCell"/>
</dbReference>
<name>A0A6A6XDF9_9PLEO</name>
<dbReference type="InterPro" id="IPR053009">
    <property type="entry name" value="Xanthocillin_Biosynth-Assoc"/>
</dbReference>
<evidence type="ECO:0000259" key="6">
    <source>
        <dbReference type="Pfam" id="PF13664"/>
    </source>
</evidence>
<keyword evidence="8" id="KW-1185">Reference proteome</keyword>
<evidence type="ECO:0000256" key="4">
    <source>
        <dbReference type="ARBA" id="ARBA00023136"/>
    </source>
</evidence>
<dbReference type="Proteomes" id="UP000799757">
    <property type="component" value="Unassembled WGS sequence"/>
</dbReference>
<sequence length="183" mass="20507">MMFSQLTSTLSSFVPGLAPFHLLAYSTLLGAELYQSFVVTKVCFQALPRSAFTTLQKRIFPLYFQGQSLLLVLVAVTFPSHSVLSLAQKKGDWIPFVIAGVTAVLNLVIYGPRTQKVMVDRIHQETRDARKSSDEGEVSEEMRLLNRKFSRTHAMSIHLNLITVGATLWYGWRLASKLNIGSE</sequence>
<comment type="subcellular location">
    <subcellularLocation>
        <location evidence="1">Membrane</location>
    </subcellularLocation>
</comment>
<evidence type="ECO:0000313" key="8">
    <source>
        <dbReference type="Proteomes" id="UP000799757"/>
    </source>
</evidence>
<protein>
    <recommendedName>
        <fullName evidence="6">TMEM205-like domain-containing protein</fullName>
    </recommendedName>
</protein>
<feature type="transmembrane region" description="Helical" evidence="5">
    <location>
        <begin position="152"/>
        <end position="172"/>
    </location>
</feature>
<keyword evidence="2 5" id="KW-0812">Transmembrane</keyword>
<organism evidence="7 8">
    <name type="scientific">Melanomma pulvis-pyrius CBS 109.77</name>
    <dbReference type="NCBI Taxonomy" id="1314802"/>
    <lineage>
        <taxon>Eukaryota</taxon>
        <taxon>Fungi</taxon>
        <taxon>Dikarya</taxon>
        <taxon>Ascomycota</taxon>
        <taxon>Pezizomycotina</taxon>
        <taxon>Dothideomycetes</taxon>
        <taxon>Pleosporomycetidae</taxon>
        <taxon>Pleosporales</taxon>
        <taxon>Melanommataceae</taxon>
        <taxon>Melanomma</taxon>
    </lineage>
</organism>
<feature type="transmembrane region" description="Helical" evidence="5">
    <location>
        <begin position="60"/>
        <end position="81"/>
    </location>
</feature>